<name>A0A1H2TBN4_9BACI</name>
<dbReference type="Pfam" id="PF01019">
    <property type="entry name" value="G_glu_transpept"/>
    <property type="match status" value="1"/>
</dbReference>
<keyword evidence="1" id="KW-0808">Transferase</keyword>
<dbReference type="PANTHER" id="PTHR43881:SF1">
    <property type="entry name" value="GAMMA-GLUTAMYLTRANSPEPTIDASE (AFU_ORTHOLOGUE AFUA_4G13580)"/>
    <property type="match status" value="1"/>
</dbReference>
<dbReference type="SUPFAM" id="SSF56235">
    <property type="entry name" value="N-terminal nucleophile aminohydrolases (Ntn hydrolases)"/>
    <property type="match status" value="1"/>
</dbReference>
<dbReference type="AlphaFoldDB" id="A0A1H2TBN4"/>
<dbReference type="Gene3D" id="1.10.246.130">
    <property type="match status" value="1"/>
</dbReference>
<protein>
    <submittedName>
        <fullName evidence="1">Gamma-glutamyltransferase 2. Threonine peptidase. MEROPS family T03</fullName>
    </submittedName>
</protein>
<evidence type="ECO:0000313" key="1">
    <source>
        <dbReference type="EMBL" id="SDW41115.1"/>
    </source>
</evidence>
<dbReference type="Proteomes" id="UP000199488">
    <property type="component" value="Unassembled WGS sequence"/>
</dbReference>
<dbReference type="InterPro" id="IPR052896">
    <property type="entry name" value="GGT-like_enzyme"/>
</dbReference>
<dbReference type="GO" id="GO:0016740">
    <property type="term" value="F:transferase activity"/>
    <property type="evidence" value="ECO:0007669"/>
    <property type="project" value="UniProtKB-KW"/>
</dbReference>
<gene>
    <name evidence="1" type="ORF">SAMN05421781_1324</name>
</gene>
<dbReference type="InterPro" id="IPR043137">
    <property type="entry name" value="GGT_ssub_C"/>
</dbReference>
<accession>A0A1H2TBN4</accession>
<keyword evidence="2" id="KW-1185">Reference proteome</keyword>
<dbReference type="RefSeq" id="WP_245724032.1">
    <property type="nucleotide sequence ID" value="NZ_FNNC01000002.1"/>
</dbReference>
<dbReference type="PRINTS" id="PR01210">
    <property type="entry name" value="GGTRANSPTASE"/>
</dbReference>
<dbReference type="InterPro" id="IPR029055">
    <property type="entry name" value="Ntn_hydrolases_N"/>
</dbReference>
<organism evidence="1 2">
    <name type="scientific">Marinococcus luteus</name>
    <dbReference type="NCBI Taxonomy" id="1122204"/>
    <lineage>
        <taxon>Bacteria</taxon>
        <taxon>Bacillati</taxon>
        <taxon>Bacillota</taxon>
        <taxon>Bacilli</taxon>
        <taxon>Bacillales</taxon>
        <taxon>Bacillaceae</taxon>
        <taxon>Marinococcus</taxon>
    </lineage>
</organism>
<dbReference type="STRING" id="1122204.SAMN05421781_1324"/>
<dbReference type="EMBL" id="FNNC01000002">
    <property type="protein sequence ID" value="SDW41115.1"/>
    <property type="molecule type" value="Genomic_DNA"/>
</dbReference>
<dbReference type="PANTHER" id="PTHR43881">
    <property type="entry name" value="GAMMA-GLUTAMYLTRANSPEPTIDASE (AFU_ORTHOLOGUE AFUA_4G13580)"/>
    <property type="match status" value="1"/>
</dbReference>
<proteinExistence type="predicted"/>
<reference evidence="1 2" key="1">
    <citation type="submission" date="2016-10" db="EMBL/GenBank/DDBJ databases">
        <authorList>
            <person name="de Groot N.N."/>
        </authorList>
    </citation>
    <scope>NUCLEOTIDE SEQUENCE [LARGE SCALE GENOMIC DNA]</scope>
    <source>
        <strain evidence="1 2">DSM 23126</strain>
    </source>
</reference>
<dbReference type="Gene3D" id="3.60.20.40">
    <property type="match status" value="1"/>
</dbReference>
<evidence type="ECO:0000313" key="2">
    <source>
        <dbReference type="Proteomes" id="UP000199488"/>
    </source>
</evidence>
<sequence>MISFDPHHHPYASYRAPTYGKKGMVATSQPLASQVGLDILKKGGNAVDAAVAVAASLTVLEPTSNGIGGDAFALVWMDGELHGLNASGYAPEELSIDGLYKDGYDEMPKRGPVPITVPGAPAAWAELSRAFGKLPFSELIAPAVAYAEEGYPVASMLATLWASAFETLEKELDPTVFADWSRVFAPEGRTPAAGELWSSREHAETLKEIAETNAESFYRGDLAKKIDTYMKEQGGYLRSKDLALYKPEWVKPISVHYKGYDVWEIPPNGQGIVALMALNILKGYDFQERDNINTLHHQMEAMKLAFVDGEKYVAQPDAMTRTTEELLSDAYGEARRGEIGSEAKVPEAGDPSSGGTVYLATADGEGNMVSFIQSNYMGFGSGMVVPDTGIALHNRAHNFSMNEKHANGLMPGKRPYHTIIPGFLTRGGDPVGPFGVMGEFMQPQGHMQMIMNTIDFGLHPQAALDAPRWQWKRDTLITVEPDFSRAAAQALSRKGHTVKIETESSSFGRGQIIWRDPETGVLCGGSESRTDGNVAAW</sequence>
<dbReference type="InterPro" id="IPR043138">
    <property type="entry name" value="GGT_lsub"/>
</dbReference>